<name>A0A2W7HWI2_9PROT</name>
<feature type="signal peptide" evidence="2">
    <location>
        <begin position="1"/>
        <end position="22"/>
    </location>
</feature>
<reference evidence="3 4" key="1">
    <citation type="submission" date="2018-06" db="EMBL/GenBank/DDBJ databases">
        <title>Genomic Encyclopedia of Archaeal and Bacterial Type Strains, Phase II (KMG-II): from individual species to whole genera.</title>
        <authorList>
            <person name="Goeker M."/>
        </authorList>
    </citation>
    <scope>NUCLEOTIDE SEQUENCE [LARGE SCALE GENOMIC DNA]</scope>
    <source>
        <strain evidence="3 4">DSM 24525</strain>
    </source>
</reference>
<dbReference type="RefSeq" id="WP_146423001.1">
    <property type="nucleotide sequence ID" value="NZ_QKYU01000031.1"/>
</dbReference>
<proteinExistence type="predicted"/>
<feature type="chain" id="PRO_5016011929" evidence="2">
    <location>
        <begin position="23"/>
        <end position="92"/>
    </location>
</feature>
<comment type="caution">
    <text evidence="3">The sequence shown here is derived from an EMBL/GenBank/DDBJ whole genome shotgun (WGS) entry which is preliminary data.</text>
</comment>
<keyword evidence="4" id="KW-1185">Reference proteome</keyword>
<dbReference type="OrthoDB" id="8482186at2"/>
<dbReference type="AlphaFoldDB" id="A0A2W7HWI2"/>
<accession>A0A2W7HWI2</accession>
<dbReference type="Proteomes" id="UP000249688">
    <property type="component" value="Unassembled WGS sequence"/>
</dbReference>
<sequence length="92" mass="9522">MRLLLLLLLAAPAPLAAQPACGAETRGQLACMAGRSCLCRHEQGGSLTGIPPGWAWDCGALRPDCPPPAAAKQAAPNLFLGPLSRPQRSPAR</sequence>
<protein>
    <submittedName>
        <fullName evidence="3">Uncharacterized protein</fullName>
    </submittedName>
</protein>
<evidence type="ECO:0000256" key="1">
    <source>
        <dbReference type="SAM" id="MobiDB-lite"/>
    </source>
</evidence>
<evidence type="ECO:0000256" key="2">
    <source>
        <dbReference type="SAM" id="SignalP"/>
    </source>
</evidence>
<gene>
    <name evidence="3" type="ORF">C8P66_13149</name>
</gene>
<evidence type="ECO:0000313" key="3">
    <source>
        <dbReference type="EMBL" id="PZW39016.1"/>
    </source>
</evidence>
<keyword evidence="2" id="KW-0732">Signal</keyword>
<dbReference type="EMBL" id="QKYU01000031">
    <property type="protein sequence ID" value="PZW39016.1"/>
    <property type="molecule type" value="Genomic_DNA"/>
</dbReference>
<organism evidence="3 4">
    <name type="scientific">Humitalea rosea</name>
    <dbReference type="NCBI Taxonomy" id="990373"/>
    <lineage>
        <taxon>Bacteria</taxon>
        <taxon>Pseudomonadati</taxon>
        <taxon>Pseudomonadota</taxon>
        <taxon>Alphaproteobacteria</taxon>
        <taxon>Acetobacterales</taxon>
        <taxon>Roseomonadaceae</taxon>
        <taxon>Humitalea</taxon>
    </lineage>
</organism>
<evidence type="ECO:0000313" key="4">
    <source>
        <dbReference type="Proteomes" id="UP000249688"/>
    </source>
</evidence>
<feature type="region of interest" description="Disordered" evidence="1">
    <location>
        <begin position="68"/>
        <end position="92"/>
    </location>
</feature>